<proteinExistence type="predicted"/>
<feature type="compositionally biased region" description="Basic and acidic residues" evidence="1">
    <location>
        <begin position="69"/>
        <end position="79"/>
    </location>
</feature>
<evidence type="ECO:0000313" key="3">
    <source>
        <dbReference type="Proteomes" id="UP000225706"/>
    </source>
</evidence>
<dbReference type="GO" id="GO:0030331">
    <property type="term" value="F:nuclear estrogen receptor binding"/>
    <property type="evidence" value="ECO:0007669"/>
    <property type="project" value="TreeGrafter"/>
</dbReference>
<evidence type="ECO:0000256" key="1">
    <source>
        <dbReference type="SAM" id="MobiDB-lite"/>
    </source>
</evidence>
<name>A0A2B4STN7_STYPI</name>
<sequence length="190" mass="21680">MSDKESDWNVPSSDGEEDSAEAAQIQGEKKWEIPLKVLQLYSEIEKNGYIELKVQEYRSISGGNNVVSETREQENKEAEDFGEVTADMKTTGTDETSTVPKTEKEKPHEPSAFDYTEESIDETSLITRKIPKTERLQRKRVGTLENVISDLKRFRDMNNKEPTDKNATPTETRAAVHEEQTKPQERGLEQ</sequence>
<accession>A0A2B4STN7</accession>
<evidence type="ECO:0000313" key="2">
    <source>
        <dbReference type="EMBL" id="PFX32423.1"/>
    </source>
</evidence>
<dbReference type="GO" id="GO:0044666">
    <property type="term" value="C:MLL3/4 complex"/>
    <property type="evidence" value="ECO:0007669"/>
    <property type="project" value="TreeGrafter"/>
</dbReference>
<reference evidence="3" key="1">
    <citation type="journal article" date="2017" name="bioRxiv">
        <title>Comparative analysis of the genomes of Stylophora pistillata and Acropora digitifera provides evidence for extensive differences between species of corals.</title>
        <authorList>
            <person name="Voolstra C.R."/>
            <person name="Li Y."/>
            <person name="Liew Y.J."/>
            <person name="Baumgarten S."/>
            <person name="Zoccola D."/>
            <person name="Flot J.-F."/>
            <person name="Tambutte S."/>
            <person name="Allemand D."/>
            <person name="Aranda M."/>
        </authorList>
    </citation>
    <scope>NUCLEOTIDE SEQUENCE [LARGE SCALE GENOMIC DNA]</scope>
</reference>
<feature type="compositionally biased region" description="Polar residues" evidence="1">
    <location>
        <begin position="88"/>
        <end position="100"/>
    </location>
</feature>
<feature type="compositionally biased region" description="Basic and acidic residues" evidence="1">
    <location>
        <begin position="101"/>
        <end position="111"/>
    </location>
</feature>
<dbReference type="InterPro" id="IPR028213">
    <property type="entry name" value="PA1"/>
</dbReference>
<dbReference type="GO" id="GO:0033148">
    <property type="term" value="P:positive regulation of intracellular estrogen receptor signaling pathway"/>
    <property type="evidence" value="ECO:0007669"/>
    <property type="project" value="TreeGrafter"/>
</dbReference>
<dbReference type="PANTHER" id="PTHR28467:SF1">
    <property type="entry name" value="PAXIP1-ASSOCIATED GLUTAMATE-RICH PROTEIN 1"/>
    <property type="match status" value="1"/>
</dbReference>
<organism evidence="2 3">
    <name type="scientific">Stylophora pistillata</name>
    <name type="common">Smooth cauliflower coral</name>
    <dbReference type="NCBI Taxonomy" id="50429"/>
    <lineage>
        <taxon>Eukaryota</taxon>
        <taxon>Metazoa</taxon>
        <taxon>Cnidaria</taxon>
        <taxon>Anthozoa</taxon>
        <taxon>Hexacorallia</taxon>
        <taxon>Scleractinia</taxon>
        <taxon>Astrocoeniina</taxon>
        <taxon>Pocilloporidae</taxon>
        <taxon>Stylophora</taxon>
    </lineage>
</organism>
<dbReference type="EMBL" id="LSMT01000023">
    <property type="protein sequence ID" value="PFX32423.1"/>
    <property type="molecule type" value="Genomic_DNA"/>
</dbReference>
<feature type="region of interest" description="Disordered" evidence="1">
    <location>
        <begin position="1"/>
        <end position="27"/>
    </location>
</feature>
<dbReference type="PANTHER" id="PTHR28467">
    <property type="entry name" value="PAXIP1-ASSOCIATED GLUTAMATE-RICH PROTEIN 1"/>
    <property type="match status" value="1"/>
</dbReference>
<feature type="region of interest" description="Disordered" evidence="1">
    <location>
        <begin position="65"/>
        <end position="120"/>
    </location>
</feature>
<feature type="compositionally biased region" description="Basic and acidic residues" evidence="1">
    <location>
        <begin position="174"/>
        <end position="190"/>
    </location>
</feature>
<gene>
    <name evidence="2" type="ORF">AWC38_SpisGene2750</name>
</gene>
<evidence type="ECO:0008006" key="4">
    <source>
        <dbReference type="Google" id="ProtNLM"/>
    </source>
</evidence>
<dbReference type="OrthoDB" id="5965220at2759"/>
<protein>
    <recommendedName>
        <fullName evidence="4">PAXIP1-associated glutamate-rich protein 1</fullName>
    </recommendedName>
</protein>
<keyword evidence="3" id="KW-1185">Reference proteome</keyword>
<dbReference type="GO" id="GO:1902808">
    <property type="term" value="P:positive regulation of cell cycle G1/S phase transition"/>
    <property type="evidence" value="ECO:0007669"/>
    <property type="project" value="TreeGrafter"/>
</dbReference>
<dbReference type="Pfam" id="PF15364">
    <property type="entry name" value="PAXIP1_C"/>
    <property type="match status" value="1"/>
</dbReference>
<feature type="region of interest" description="Disordered" evidence="1">
    <location>
        <begin position="152"/>
        <end position="190"/>
    </location>
</feature>
<comment type="caution">
    <text evidence="2">The sequence shown here is derived from an EMBL/GenBank/DDBJ whole genome shotgun (WGS) entry which is preliminary data.</text>
</comment>
<feature type="compositionally biased region" description="Basic and acidic residues" evidence="1">
    <location>
        <begin position="152"/>
        <end position="164"/>
    </location>
</feature>
<dbReference type="AlphaFoldDB" id="A0A2B4STN7"/>
<dbReference type="Proteomes" id="UP000225706">
    <property type="component" value="Unassembled WGS sequence"/>
</dbReference>